<gene>
    <name evidence="1" type="ORF">P5673_022446</name>
</gene>
<dbReference type="EMBL" id="JARQWQ010000060">
    <property type="protein sequence ID" value="KAK2555817.1"/>
    <property type="molecule type" value="Genomic_DNA"/>
</dbReference>
<reference evidence="1" key="2">
    <citation type="journal article" date="2023" name="Science">
        <title>Genomic signatures of disease resistance in endangered staghorn corals.</title>
        <authorList>
            <person name="Vollmer S.V."/>
            <person name="Selwyn J.D."/>
            <person name="Despard B.A."/>
            <person name="Roesel C.L."/>
        </authorList>
    </citation>
    <scope>NUCLEOTIDE SEQUENCE</scope>
    <source>
        <strain evidence="1">K2</strain>
    </source>
</reference>
<proteinExistence type="predicted"/>
<name>A0AAD9Q6R4_ACRCE</name>
<reference evidence="1" key="1">
    <citation type="journal article" date="2023" name="G3 (Bethesda)">
        <title>Whole genome assembly and annotation of the endangered Caribbean coral Acropora cervicornis.</title>
        <authorList>
            <person name="Selwyn J.D."/>
            <person name="Vollmer S.V."/>
        </authorList>
    </citation>
    <scope>NUCLEOTIDE SEQUENCE</scope>
    <source>
        <strain evidence="1">K2</strain>
    </source>
</reference>
<accession>A0AAD9Q6R4</accession>
<dbReference type="Proteomes" id="UP001249851">
    <property type="component" value="Unassembled WGS sequence"/>
</dbReference>
<comment type="caution">
    <text evidence="1">The sequence shown here is derived from an EMBL/GenBank/DDBJ whole genome shotgun (WGS) entry which is preliminary data.</text>
</comment>
<sequence>MKQPQQKLTPNYKRITQFFRNNLSPATIHLSSCCCVTCIPSVHIKKVLDHRACPKLSLQSASPAGNFGRYRLYEWQQVFLPFPTPPLTCIKLNLKTMKDA</sequence>
<organism evidence="1 2">
    <name type="scientific">Acropora cervicornis</name>
    <name type="common">Staghorn coral</name>
    <dbReference type="NCBI Taxonomy" id="6130"/>
    <lineage>
        <taxon>Eukaryota</taxon>
        <taxon>Metazoa</taxon>
        <taxon>Cnidaria</taxon>
        <taxon>Anthozoa</taxon>
        <taxon>Hexacorallia</taxon>
        <taxon>Scleractinia</taxon>
        <taxon>Astrocoeniina</taxon>
        <taxon>Acroporidae</taxon>
        <taxon>Acropora</taxon>
    </lineage>
</organism>
<evidence type="ECO:0000313" key="2">
    <source>
        <dbReference type="Proteomes" id="UP001249851"/>
    </source>
</evidence>
<protein>
    <submittedName>
        <fullName evidence="1">Uncharacterized protein</fullName>
    </submittedName>
</protein>
<dbReference type="AlphaFoldDB" id="A0AAD9Q6R4"/>
<evidence type="ECO:0000313" key="1">
    <source>
        <dbReference type="EMBL" id="KAK2555817.1"/>
    </source>
</evidence>
<keyword evidence="2" id="KW-1185">Reference proteome</keyword>